<dbReference type="Proteomes" id="UP000001654">
    <property type="component" value="Chromosome"/>
</dbReference>
<organism evidence="1 2">
    <name type="scientific">Zunongwangia profunda (strain DSM 18752 / CCTCC AB 206139 / SM-A87)</name>
    <name type="common">Wangia profunda</name>
    <dbReference type="NCBI Taxonomy" id="655815"/>
    <lineage>
        <taxon>Bacteria</taxon>
        <taxon>Pseudomonadati</taxon>
        <taxon>Bacteroidota</taxon>
        <taxon>Flavobacteriia</taxon>
        <taxon>Flavobacteriales</taxon>
        <taxon>Flavobacteriaceae</taxon>
        <taxon>Zunongwangia</taxon>
    </lineage>
</organism>
<protein>
    <submittedName>
        <fullName evidence="1">Uncharacterized protein</fullName>
    </submittedName>
</protein>
<evidence type="ECO:0000313" key="1">
    <source>
        <dbReference type="EMBL" id="ADF54408.1"/>
    </source>
</evidence>
<reference evidence="1 2" key="1">
    <citation type="journal article" date="2010" name="BMC Genomics">
        <title>The complete genome of Zunongwangia profunda SM-A87 reveals its adaptation to the deep-sea environment and ecological role in sedimentary organic nitrogen degradation.</title>
        <authorList>
            <person name="Qin Q.L."/>
            <person name="Zhang X.Y."/>
            <person name="Wang X.M."/>
            <person name="Liu G.M."/>
            <person name="Chen X.L."/>
            <person name="Xie B.B."/>
            <person name="Dang H.Y."/>
            <person name="Zhou B.C."/>
            <person name="Yu J."/>
            <person name="Zhang Y.Z."/>
        </authorList>
    </citation>
    <scope>NUCLEOTIDE SEQUENCE [LARGE SCALE GENOMIC DNA]</scope>
    <source>
        <strain evidence="2">DSM 18752 / CCTCC AB 206139 / SM-A87</strain>
    </source>
</reference>
<dbReference type="KEGG" id="zpr:ZPR_4104"/>
<dbReference type="AlphaFoldDB" id="D5BA82"/>
<dbReference type="EMBL" id="CP001650">
    <property type="protein sequence ID" value="ADF54408.1"/>
    <property type="molecule type" value="Genomic_DNA"/>
</dbReference>
<evidence type="ECO:0000313" key="2">
    <source>
        <dbReference type="Proteomes" id="UP000001654"/>
    </source>
</evidence>
<dbReference type="HOGENOM" id="CLU_3124452_0_0_10"/>
<accession>D5BA82</accession>
<name>D5BA82_ZUNPS</name>
<proteinExistence type="predicted"/>
<gene>
    <name evidence="1" type="ordered locus">ZPR_4104</name>
</gene>
<sequence length="50" mass="6044">MIEKIKQNYPKKTYQSHLLHPSKGFFKHLSFVLKKLDKELNGIMMERRIV</sequence>
<keyword evidence="2" id="KW-1185">Reference proteome</keyword>